<dbReference type="RefSeq" id="WP_386057368.1">
    <property type="nucleotide sequence ID" value="NZ_JBHTKL010000001.1"/>
</dbReference>
<organism evidence="1 2">
    <name type="scientific">Thalassobacillus hwangdonensis</name>
    <dbReference type="NCBI Taxonomy" id="546108"/>
    <lineage>
        <taxon>Bacteria</taxon>
        <taxon>Bacillati</taxon>
        <taxon>Bacillota</taxon>
        <taxon>Bacilli</taxon>
        <taxon>Bacillales</taxon>
        <taxon>Bacillaceae</taxon>
        <taxon>Thalassobacillus</taxon>
    </lineage>
</organism>
<keyword evidence="2" id="KW-1185">Reference proteome</keyword>
<dbReference type="EMBL" id="JBHTKL010000001">
    <property type="protein sequence ID" value="MFD1018680.1"/>
    <property type="molecule type" value="Genomic_DNA"/>
</dbReference>
<evidence type="ECO:0000313" key="2">
    <source>
        <dbReference type="Proteomes" id="UP001596990"/>
    </source>
</evidence>
<proteinExistence type="predicted"/>
<accession>A0ABW3KYD8</accession>
<dbReference type="Proteomes" id="UP001596990">
    <property type="component" value="Unassembled WGS sequence"/>
</dbReference>
<reference evidence="2" key="1">
    <citation type="journal article" date="2019" name="Int. J. Syst. Evol. Microbiol.">
        <title>The Global Catalogue of Microorganisms (GCM) 10K type strain sequencing project: providing services to taxonomists for standard genome sequencing and annotation.</title>
        <authorList>
            <consortium name="The Broad Institute Genomics Platform"/>
            <consortium name="The Broad Institute Genome Sequencing Center for Infectious Disease"/>
            <person name="Wu L."/>
            <person name="Ma J."/>
        </authorList>
    </citation>
    <scope>NUCLEOTIDE SEQUENCE [LARGE SCALE GENOMIC DNA]</scope>
    <source>
        <strain evidence="2">CCUG 56607</strain>
    </source>
</reference>
<comment type="caution">
    <text evidence="1">The sequence shown here is derived from an EMBL/GenBank/DDBJ whole genome shotgun (WGS) entry which is preliminary data.</text>
</comment>
<sequence>MRTTEEVNVNIHFHSTEVDDTPVIYTDGKGRIIAPGLVLASDNDGFDVYQYDRREGDIVHVYQDNSALFSVGYLSGGEQTRDMLNALIGDNVGLVDWIRAGVNAQ</sequence>
<name>A0ABW3KYD8_9BACI</name>
<gene>
    <name evidence="1" type="ORF">ACFQ2J_05630</name>
</gene>
<protein>
    <submittedName>
        <fullName evidence="1">Uncharacterized protein</fullName>
    </submittedName>
</protein>
<evidence type="ECO:0000313" key="1">
    <source>
        <dbReference type="EMBL" id="MFD1018680.1"/>
    </source>
</evidence>